<dbReference type="InterPro" id="IPR050321">
    <property type="entry name" value="Glycosyltr_2/OpgH_subfam"/>
</dbReference>
<evidence type="ECO:0000256" key="6">
    <source>
        <dbReference type="ARBA" id="ARBA00023136"/>
    </source>
</evidence>
<evidence type="ECO:0000313" key="10">
    <source>
        <dbReference type="Proteomes" id="UP000002008"/>
    </source>
</evidence>
<feature type="transmembrane region" description="Helical" evidence="8">
    <location>
        <begin position="57"/>
        <end position="82"/>
    </location>
</feature>
<feature type="transmembrane region" description="Helical" evidence="8">
    <location>
        <begin position="597"/>
        <end position="623"/>
    </location>
</feature>
<comment type="subcellular location">
    <subcellularLocation>
        <location evidence="1">Endomembrane system</location>
        <topology evidence="1">Multi-pass membrane protein</topology>
    </subcellularLocation>
</comment>
<organism evidence="9 10">
    <name type="scientific">Chloroflexus aurantiacus (strain ATCC 29366 / DSM 635 / J-10-fl)</name>
    <dbReference type="NCBI Taxonomy" id="324602"/>
    <lineage>
        <taxon>Bacteria</taxon>
        <taxon>Bacillati</taxon>
        <taxon>Chloroflexota</taxon>
        <taxon>Chloroflexia</taxon>
        <taxon>Chloroflexales</taxon>
        <taxon>Chloroflexineae</taxon>
        <taxon>Chloroflexaceae</taxon>
        <taxon>Chloroflexus</taxon>
    </lineage>
</organism>
<dbReference type="InterPro" id="IPR005150">
    <property type="entry name" value="Cellulose_synth"/>
</dbReference>
<dbReference type="CDD" id="cd06421">
    <property type="entry name" value="CESA_CelA_like"/>
    <property type="match status" value="1"/>
</dbReference>
<evidence type="ECO:0000256" key="2">
    <source>
        <dbReference type="ARBA" id="ARBA00022676"/>
    </source>
</evidence>
<name>A9WE10_CHLAA</name>
<dbReference type="AlphaFoldDB" id="A9WE10"/>
<feature type="transmembrane region" description="Helical" evidence="8">
    <location>
        <begin position="492"/>
        <end position="513"/>
    </location>
</feature>
<dbReference type="STRING" id="324602.Caur_1954"/>
<dbReference type="Pfam" id="PF03552">
    <property type="entry name" value="Cellulose_synt"/>
    <property type="match status" value="1"/>
</dbReference>
<dbReference type="Proteomes" id="UP000002008">
    <property type="component" value="Chromosome"/>
</dbReference>
<dbReference type="eggNOG" id="COG1215">
    <property type="taxonomic scope" value="Bacteria"/>
</dbReference>
<protein>
    <submittedName>
        <fullName evidence="9">Cellulose synthase (UDP-forming)</fullName>
        <ecNumber evidence="9">2.4.1.12</ecNumber>
    </submittedName>
</protein>
<feature type="transmembrane region" description="Helical" evidence="8">
    <location>
        <begin position="557"/>
        <end position="577"/>
    </location>
</feature>
<dbReference type="HOGENOM" id="CLU_011907_4_1_0"/>
<evidence type="ECO:0000256" key="5">
    <source>
        <dbReference type="ARBA" id="ARBA00022989"/>
    </source>
</evidence>
<evidence type="ECO:0000313" key="9">
    <source>
        <dbReference type="EMBL" id="ABY35169.1"/>
    </source>
</evidence>
<evidence type="ECO:0000256" key="3">
    <source>
        <dbReference type="ARBA" id="ARBA00022679"/>
    </source>
</evidence>
<feature type="transmembrane region" description="Helical" evidence="8">
    <location>
        <begin position="630"/>
        <end position="653"/>
    </location>
</feature>
<proteinExistence type="predicted"/>
<dbReference type="PANTHER" id="PTHR43867:SF2">
    <property type="entry name" value="CELLULOSE SYNTHASE CATALYTIC SUBUNIT A [UDP-FORMING]"/>
    <property type="match status" value="1"/>
</dbReference>
<keyword evidence="6 8" id="KW-0472">Membrane</keyword>
<dbReference type="KEGG" id="cau:Caur_1954"/>
<feature type="transmembrane region" description="Helical" evidence="8">
    <location>
        <begin position="525"/>
        <end position="545"/>
    </location>
</feature>
<dbReference type="EnsemblBacteria" id="ABY35169">
    <property type="protein sequence ID" value="ABY35169"/>
    <property type="gene ID" value="Caur_1954"/>
</dbReference>
<accession>A9WE10</accession>
<dbReference type="EC" id="2.4.1.12" evidence="9"/>
<dbReference type="PANTHER" id="PTHR43867">
    <property type="entry name" value="CELLULOSE SYNTHASE CATALYTIC SUBUNIT A [UDP-FORMING]"/>
    <property type="match status" value="1"/>
</dbReference>
<dbReference type="GO" id="GO:0030244">
    <property type="term" value="P:cellulose biosynthetic process"/>
    <property type="evidence" value="ECO:0000318"/>
    <property type="project" value="GO_Central"/>
</dbReference>
<feature type="binding site" evidence="7">
    <location>
        <position position="186"/>
    </location>
    <ligand>
        <name>Mn(2+)</name>
        <dbReference type="ChEBI" id="CHEBI:29035"/>
    </ligand>
</feature>
<gene>
    <name evidence="9" type="ordered locus">Caur_1954</name>
</gene>
<evidence type="ECO:0000256" key="4">
    <source>
        <dbReference type="ARBA" id="ARBA00022692"/>
    </source>
</evidence>
<reference evidence="10" key="1">
    <citation type="journal article" date="2011" name="BMC Genomics">
        <title>Complete genome sequence of the filamentous anoxygenic phototrophic bacterium Chloroflexus aurantiacus.</title>
        <authorList>
            <person name="Tang K.H."/>
            <person name="Barry K."/>
            <person name="Chertkov O."/>
            <person name="Dalin E."/>
            <person name="Han C.S."/>
            <person name="Hauser L.J."/>
            <person name="Honchak B.M."/>
            <person name="Karbach L.E."/>
            <person name="Land M.L."/>
            <person name="Lapidus A."/>
            <person name="Larimer F.W."/>
            <person name="Mikhailova N."/>
            <person name="Pitluck S."/>
            <person name="Pierson B.K."/>
            <person name="Blankenship R.E."/>
        </authorList>
    </citation>
    <scope>NUCLEOTIDE SEQUENCE [LARGE SCALE GENOMIC DNA]</scope>
    <source>
        <strain evidence="10">ATCC 29366 / DSM 635 / J-10-fl</strain>
    </source>
</reference>
<keyword evidence="2 9" id="KW-0328">Glycosyltransferase</keyword>
<dbReference type="GO" id="GO:0005886">
    <property type="term" value="C:plasma membrane"/>
    <property type="evidence" value="ECO:0000318"/>
    <property type="project" value="GO_Central"/>
</dbReference>
<sequence>MNPSFTLTALERVVGWGTDEWAAFRRGLIKILVVTNLVLGAYYLLWRGTASLNWDAWLFSLALFGAELYSYISSFLFGLTVFRLRERGEPPPAPPGLRVDVYITCYNEPVELVRKTVRAALAIHYPHQTYLLDDGNSPAMRAMAAEEGCGYITRSAAWIGFDRHAKAGNLINALEHTTGDYILILDADQVPLPQILDRTLGYFSDPKVALVQTPQYFINVPPGDPFGSQAPLFYGPIQQGKDGWNAAFFCGSNAVLRREALARTGIRFFVRDVERRIRRALREADTVIRRAERQLAPSERTQIAPALQALRRAVKLARQELDRGDTFQEVTERFQRRAEDAARMVVAANLRQIMADLAEIQAVEAAEIMQSLHDEAVLAELARRDRSPLAAIETVRQLIPLLVNEAMDYLPISTISVTEDMSTSMRLHACGWRSVYHDEILAHGLAPEDLRSALQQRLRWAQGTIQVFLRENPLFLPGLSIGQRLAYLDTMWSYFSGLPTIIYLIAPVLFLIFGLLPVNALSAEFFWRLTPYLLVNQLLFAVISWGRPTWRGQQYSLALFPIWIKAVVTAAANVWFGKKLGFIVTPKTRQAGRYFGLVRWQLLMMVLLAVSIGVGLLQLALGWRTDGMPVLVNVFWAVYDLVMLSVVIDAALYQPAEESSSEYA</sequence>
<dbReference type="GO" id="GO:0012505">
    <property type="term" value="C:endomembrane system"/>
    <property type="evidence" value="ECO:0007669"/>
    <property type="project" value="UniProtKB-SubCell"/>
</dbReference>
<dbReference type="Gene3D" id="3.90.550.10">
    <property type="entry name" value="Spore Coat Polysaccharide Biosynthesis Protein SpsA, Chain A"/>
    <property type="match status" value="2"/>
</dbReference>
<feature type="transmembrane region" description="Helical" evidence="8">
    <location>
        <begin position="27"/>
        <end position="45"/>
    </location>
</feature>
<evidence type="ECO:0000256" key="1">
    <source>
        <dbReference type="ARBA" id="ARBA00004127"/>
    </source>
</evidence>
<dbReference type="EMBL" id="CP000909">
    <property type="protein sequence ID" value="ABY35169.1"/>
    <property type="molecule type" value="Genomic_DNA"/>
</dbReference>
<dbReference type="SUPFAM" id="SSF53448">
    <property type="entry name" value="Nucleotide-diphospho-sugar transferases"/>
    <property type="match status" value="2"/>
</dbReference>
<dbReference type="GO" id="GO:0016760">
    <property type="term" value="F:cellulose synthase (UDP-forming) activity"/>
    <property type="evidence" value="ECO:0007669"/>
    <property type="project" value="UniProtKB-EC"/>
</dbReference>
<dbReference type="PATRIC" id="fig|324602.8.peg.2223"/>
<keyword evidence="3 9" id="KW-0808">Transferase</keyword>
<evidence type="ECO:0000256" key="7">
    <source>
        <dbReference type="PIRSR" id="PIRSR605150-3"/>
    </source>
</evidence>
<dbReference type="GO" id="GO:0016758">
    <property type="term" value="F:hexosyltransferase activity"/>
    <property type="evidence" value="ECO:0000318"/>
    <property type="project" value="GO_Central"/>
</dbReference>
<dbReference type="InterPro" id="IPR029044">
    <property type="entry name" value="Nucleotide-diphossugar_trans"/>
</dbReference>
<evidence type="ECO:0000256" key="8">
    <source>
        <dbReference type="SAM" id="Phobius"/>
    </source>
</evidence>
<dbReference type="RefSeq" id="WP_012257823.1">
    <property type="nucleotide sequence ID" value="NC_010175.1"/>
</dbReference>
<feature type="binding site" evidence="7">
    <location>
        <position position="166"/>
    </location>
    <ligand>
        <name>Mn(2+)</name>
        <dbReference type="ChEBI" id="CHEBI:29035"/>
    </ligand>
</feature>
<dbReference type="CAZy" id="GT2">
    <property type="family name" value="Glycosyltransferase Family 2"/>
</dbReference>
<keyword evidence="4 8" id="KW-0812">Transmembrane</keyword>
<keyword evidence="10" id="KW-1185">Reference proteome</keyword>
<keyword evidence="5 8" id="KW-1133">Transmembrane helix</keyword>
<dbReference type="InParanoid" id="A9WE10"/>